<organism evidence="1 2">
    <name type="scientific">Mycolicibacterium peregrinum</name>
    <name type="common">Mycobacterium peregrinum</name>
    <dbReference type="NCBI Taxonomy" id="43304"/>
    <lineage>
        <taxon>Bacteria</taxon>
        <taxon>Bacillati</taxon>
        <taxon>Actinomycetota</taxon>
        <taxon>Actinomycetes</taxon>
        <taxon>Mycobacteriales</taxon>
        <taxon>Mycobacteriaceae</taxon>
        <taxon>Mycolicibacterium</taxon>
    </lineage>
</organism>
<comment type="caution">
    <text evidence="1">The sequence shown here is derived from an EMBL/GenBank/DDBJ whole genome shotgun (WGS) entry which is preliminary data.</text>
</comment>
<protein>
    <submittedName>
        <fullName evidence="1">Uncharacterized protein</fullName>
    </submittedName>
</protein>
<name>A0A1A0WDE6_MYCPR</name>
<evidence type="ECO:0000313" key="1">
    <source>
        <dbReference type="EMBL" id="OBB95857.1"/>
    </source>
</evidence>
<dbReference type="AlphaFoldDB" id="A0A1A0WDE6"/>
<sequence length="134" mass="15438">MSWIDYWVDHYPVNADTEVLNEVGARVRERGHYDRQDFITGPRTVKARLTVYLTALLAKQITAFAWAIWPLLAGRHPGALVSASPSLTTFTLVRSWVSLGGRNRYVPRPQDTQRPLPRLEPERCCSMCRMWCHL</sequence>
<proteinExistence type="predicted"/>
<accession>A0A1A0WDE6</accession>
<reference evidence="2" key="1">
    <citation type="submission" date="2016-06" db="EMBL/GenBank/DDBJ databases">
        <authorList>
            <person name="Sutton G."/>
            <person name="Brinkac L."/>
            <person name="Sanka R."/>
            <person name="Adams M."/>
            <person name="Lau E."/>
            <person name="Mehaffy C."/>
            <person name="Tameris M."/>
            <person name="Hatherill M."/>
            <person name="Hanekom W."/>
            <person name="Mahomed H."/>
            <person name="Mcshane H."/>
        </authorList>
    </citation>
    <scope>NUCLEOTIDE SEQUENCE [LARGE SCALE GENOMIC DNA]</scope>
    <source>
        <strain evidence="2">852002-10433_SCH5171157</strain>
    </source>
</reference>
<dbReference type="EMBL" id="LZSY01000031">
    <property type="protein sequence ID" value="OBB95857.1"/>
    <property type="molecule type" value="Genomic_DNA"/>
</dbReference>
<gene>
    <name evidence="1" type="ORF">A5779_17770</name>
</gene>
<evidence type="ECO:0000313" key="2">
    <source>
        <dbReference type="Proteomes" id="UP000094008"/>
    </source>
</evidence>
<dbReference type="Proteomes" id="UP000094008">
    <property type="component" value="Unassembled WGS sequence"/>
</dbReference>
<dbReference type="OrthoDB" id="4736025at2"/>